<protein>
    <submittedName>
        <fullName evidence="1">Uncharacterized protein</fullName>
    </submittedName>
</protein>
<proteinExistence type="predicted"/>
<name>A0AAN9F599_CROPI</name>
<gene>
    <name evidence="1" type="ORF">RIF29_22660</name>
</gene>
<comment type="caution">
    <text evidence="1">The sequence shown here is derived from an EMBL/GenBank/DDBJ whole genome shotgun (WGS) entry which is preliminary data.</text>
</comment>
<evidence type="ECO:0000313" key="2">
    <source>
        <dbReference type="Proteomes" id="UP001372338"/>
    </source>
</evidence>
<accession>A0AAN9F599</accession>
<organism evidence="1 2">
    <name type="scientific">Crotalaria pallida</name>
    <name type="common">Smooth rattlebox</name>
    <name type="synonym">Crotalaria striata</name>
    <dbReference type="NCBI Taxonomy" id="3830"/>
    <lineage>
        <taxon>Eukaryota</taxon>
        <taxon>Viridiplantae</taxon>
        <taxon>Streptophyta</taxon>
        <taxon>Embryophyta</taxon>
        <taxon>Tracheophyta</taxon>
        <taxon>Spermatophyta</taxon>
        <taxon>Magnoliopsida</taxon>
        <taxon>eudicotyledons</taxon>
        <taxon>Gunneridae</taxon>
        <taxon>Pentapetalae</taxon>
        <taxon>rosids</taxon>
        <taxon>fabids</taxon>
        <taxon>Fabales</taxon>
        <taxon>Fabaceae</taxon>
        <taxon>Papilionoideae</taxon>
        <taxon>50 kb inversion clade</taxon>
        <taxon>genistoids sensu lato</taxon>
        <taxon>core genistoids</taxon>
        <taxon>Crotalarieae</taxon>
        <taxon>Crotalaria</taxon>
    </lineage>
</organism>
<evidence type="ECO:0000313" key="1">
    <source>
        <dbReference type="EMBL" id="KAK7269879.1"/>
    </source>
</evidence>
<dbReference type="EMBL" id="JAYWIO010000004">
    <property type="protein sequence ID" value="KAK7269879.1"/>
    <property type="molecule type" value="Genomic_DNA"/>
</dbReference>
<keyword evidence="2" id="KW-1185">Reference proteome</keyword>
<reference evidence="1 2" key="1">
    <citation type="submission" date="2024-01" db="EMBL/GenBank/DDBJ databases">
        <title>The genomes of 5 underutilized Papilionoideae crops provide insights into root nodulation and disease resistanc.</title>
        <authorList>
            <person name="Yuan L."/>
        </authorList>
    </citation>
    <scope>NUCLEOTIDE SEQUENCE [LARGE SCALE GENOMIC DNA]</scope>
    <source>
        <strain evidence="1">ZHUSHIDOU_FW_LH</strain>
        <tissue evidence="1">Leaf</tissue>
    </source>
</reference>
<dbReference type="AlphaFoldDB" id="A0AAN9F599"/>
<dbReference type="Proteomes" id="UP001372338">
    <property type="component" value="Unassembled WGS sequence"/>
</dbReference>
<sequence>MMIVTLTSESKSNPCLYKVETMHGRSSGLAIVRLRAEVRLGNVVHGIGPLWMRWLSHLLEIPRSLGFLLVSLSFSRRHKGIEHSLLNLDLTRAQGLLLSAIRSFELTAQFSLSVPISLSFSRRRASSYFRTHCSGSHSQFRSPLRLSVLFSRRLSLVVSLSPFSPVTYRLSL</sequence>